<proteinExistence type="predicted"/>
<keyword evidence="2" id="KW-1185">Reference proteome</keyword>
<dbReference type="Pfam" id="PF04502">
    <property type="entry name" value="Saf4_Yju2"/>
    <property type="match status" value="1"/>
</dbReference>
<dbReference type="PANTHER" id="PTHR12111:SF1">
    <property type="entry name" value="SPLICING FACTOR YJU2"/>
    <property type="match status" value="1"/>
</dbReference>
<dbReference type="GO" id="GO:0071006">
    <property type="term" value="C:U2-type catalytic step 1 spliceosome"/>
    <property type="evidence" value="ECO:0007669"/>
    <property type="project" value="TreeGrafter"/>
</dbReference>
<dbReference type="VEuPathDB" id="FungiDB:SCODWIG_00812"/>
<evidence type="ECO:0000313" key="1">
    <source>
        <dbReference type="EMBL" id="SSD59051.1"/>
    </source>
</evidence>
<dbReference type="InterPro" id="IPR007590">
    <property type="entry name" value="Saf4/Yju2"/>
</dbReference>
<dbReference type="AlphaFoldDB" id="A0A376B326"/>
<gene>
    <name evidence="1" type="ORF">SCODWIG_00812</name>
</gene>
<evidence type="ECO:0000313" key="2">
    <source>
        <dbReference type="Proteomes" id="UP000262825"/>
    </source>
</evidence>
<accession>A0A376B326</accession>
<dbReference type="PANTHER" id="PTHR12111">
    <property type="entry name" value="SPLICING FACTOR YJU2"/>
    <property type="match status" value="1"/>
</dbReference>
<protein>
    <submittedName>
        <fullName evidence="1">Related to Protein CWC16</fullName>
    </submittedName>
</protein>
<name>A0A376B326_9ASCO</name>
<reference evidence="2" key="1">
    <citation type="submission" date="2018-06" db="EMBL/GenBank/DDBJ databases">
        <authorList>
            <person name="Guldener U."/>
        </authorList>
    </citation>
    <scope>NUCLEOTIDE SEQUENCE [LARGE SCALE GENOMIC DNA]</scope>
    <source>
        <strain evidence="2">UTAD17</strain>
    </source>
</reference>
<dbReference type="EMBL" id="UFAJ01000083">
    <property type="protein sequence ID" value="SSD59051.1"/>
    <property type="molecule type" value="Genomic_DNA"/>
</dbReference>
<sequence>MSERKAINKYYGNSNNYDPISMESKLKKQAKHLKTLSKKQTTIRLMTPFSITCNKCNTYISKFKKFNGKKETLEQKYLNKVKIYRLSIKCPSCNNMISFRTDPASADYIMEEGATRNFQSDKNNKINNPDTKNDTIDDILEKLLAEEERESQDNGANNASVSTMDKMEEIENKLSKIQKEQEDDAILESLQMESRLRMEKERDLLSSGNITKDNTDDERIVEQAFREHYANGGDEDDGGVVEHAAKSSVIKFKKKKKCRTKIVI</sequence>
<dbReference type="GO" id="GO:0000398">
    <property type="term" value="P:mRNA splicing, via spliceosome"/>
    <property type="evidence" value="ECO:0007669"/>
    <property type="project" value="InterPro"/>
</dbReference>
<organism evidence="1 2">
    <name type="scientific">Saccharomycodes ludwigii</name>
    <dbReference type="NCBI Taxonomy" id="36035"/>
    <lineage>
        <taxon>Eukaryota</taxon>
        <taxon>Fungi</taxon>
        <taxon>Dikarya</taxon>
        <taxon>Ascomycota</taxon>
        <taxon>Saccharomycotina</taxon>
        <taxon>Saccharomycetes</taxon>
        <taxon>Saccharomycodales</taxon>
        <taxon>Saccharomycodaceae</taxon>
        <taxon>Saccharomycodes</taxon>
    </lineage>
</organism>
<dbReference type="Proteomes" id="UP000262825">
    <property type="component" value="Unassembled WGS sequence"/>
</dbReference>